<dbReference type="RefSeq" id="WP_089833730.1">
    <property type="nucleotide sequence ID" value="NZ_FNBN01000003.1"/>
</dbReference>
<dbReference type="SUPFAM" id="SSF69118">
    <property type="entry name" value="AhpD-like"/>
    <property type="match status" value="1"/>
</dbReference>
<evidence type="ECO:0000313" key="2">
    <source>
        <dbReference type="EMBL" id="SDG22192.1"/>
    </source>
</evidence>
<dbReference type="GO" id="GO:0051920">
    <property type="term" value="F:peroxiredoxin activity"/>
    <property type="evidence" value="ECO:0007669"/>
    <property type="project" value="InterPro"/>
</dbReference>
<dbReference type="NCBIfam" id="TIGR00778">
    <property type="entry name" value="ahpD_dom"/>
    <property type="match status" value="1"/>
</dbReference>
<name>A0A1G7SGZ9_CHIFI</name>
<dbReference type="Pfam" id="PF02627">
    <property type="entry name" value="CMD"/>
    <property type="match status" value="1"/>
</dbReference>
<dbReference type="PANTHER" id="PTHR35446:SF2">
    <property type="entry name" value="CARBOXYMUCONOLACTONE DECARBOXYLASE-LIKE DOMAIN-CONTAINING PROTEIN"/>
    <property type="match status" value="1"/>
</dbReference>
<feature type="domain" description="Carboxymuconolactone decarboxylase-like" evidence="1">
    <location>
        <begin position="44"/>
        <end position="117"/>
    </location>
</feature>
<evidence type="ECO:0000259" key="1">
    <source>
        <dbReference type="Pfam" id="PF02627"/>
    </source>
</evidence>
<keyword evidence="2" id="KW-0575">Peroxidase</keyword>
<dbReference type="OrthoDB" id="9808310at2"/>
<protein>
    <submittedName>
        <fullName evidence="2">Uncharacterized peroxidase-related enzyme</fullName>
    </submittedName>
</protein>
<accession>A0A1G7SGZ9</accession>
<dbReference type="Proteomes" id="UP000199045">
    <property type="component" value="Unassembled WGS sequence"/>
</dbReference>
<sequence>MNNFLMPDEQNVSEKNKIIFEALKDKFGRVPNIFVAFTSSENGLENYFNYLTQDNSLNYREREVVNLVVSQVNQCSYCLSFHSAVAERIGFNKEQILDIRANDIQFDKSLKAIAALAHNIALTKGHISGAILLDFYEAGYDQGHLIDVVLAVGNITTLNLLYAITNVPIDFPHVIA</sequence>
<proteinExistence type="predicted"/>
<dbReference type="InterPro" id="IPR003779">
    <property type="entry name" value="CMD-like"/>
</dbReference>
<dbReference type="InterPro" id="IPR029032">
    <property type="entry name" value="AhpD-like"/>
</dbReference>
<dbReference type="EMBL" id="FNBN01000003">
    <property type="protein sequence ID" value="SDG22192.1"/>
    <property type="molecule type" value="Genomic_DNA"/>
</dbReference>
<dbReference type="PANTHER" id="PTHR35446">
    <property type="entry name" value="SI:CH211-175M2.5"/>
    <property type="match status" value="1"/>
</dbReference>
<evidence type="ECO:0000313" key="3">
    <source>
        <dbReference type="Proteomes" id="UP000199045"/>
    </source>
</evidence>
<dbReference type="AlphaFoldDB" id="A0A1G7SGZ9"/>
<dbReference type="InterPro" id="IPR004675">
    <property type="entry name" value="AhpD_core"/>
</dbReference>
<dbReference type="STRING" id="104663.SAMN04488121_103866"/>
<dbReference type="Gene3D" id="1.20.1290.10">
    <property type="entry name" value="AhpD-like"/>
    <property type="match status" value="1"/>
</dbReference>
<reference evidence="2 3" key="1">
    <citation type="submission" date="2016-10" db="EMBL/GenBank/DDBJ databases">
        <authorList>
            <person name="de Groot N.N."/>
        </authorList>
    </citation>
    <scope>NUCLEOTIDE SEQUENCE [LARGE SCALE GENOMIC DNA]</scope>
    <source>
        <strain evidence="2 3">DSM 527</strain>
    </source>
</reference>
<organism evidence="2 3">
    <name type="scientific">Chitinophaga filiformis</name>
    <name type="common">Myxococcus filiformis</name>
    <name type="synonym">Flexibacter filiformis</name>
    <dbReference type="NCBI Taxonomy" id="104663"/>
    <lineage>
        <taxon>Bacteria</taxon>
        <taxon>Pseudomonadati</taxon>
        <taxon>Bacteroidota</taxon>
        <taxon>Chitinophagia</taxon>
        <taxon>Chitinophagales</taxon>
        <taxon>Chitinophagaceae</taxon>
        <taxon>Chitinophaga</taxon>
    </lineage>
</organism>
<keyword evidence="2" id="KW-0560">Oxidoreductase</keyword>
<gene>
    <name evidence="2" type="ORF">SAMN04488121_103866</name>
</gene>